<dbReference type="EMBL" id="AMQN01004920">
    <property type="status" value="NOT_ANNOTATED_CDS"/>
    <property type="molecule type" value="Genomic_DNA"/>
</dbReference>
<evidence type="ECO:0000313" key="8">
    <source>
        <dbReference type="Proteomes" id="UP000014760"/>
    </source>
</evidence>
<organism evidence="6">
    <name type="scientific">Capitella teleta</name>
    <name type="common">Polychaete worm</name>
    <dbReference type="NCBI Taxonomy" id="283909"/>
    <lineage>
        <taxon>Eukaryota</taxon>
        <taxon>Metazoa</taxon>
        <taxon>Spiralia</taxon>
        <taxon>Lophotrochozoa</taxon>
        <taxon>Annelida</taxon>
        <taxon>Polychaeta</taxon>
        <taxon>Sedentaria</taxon>
        <taxon>Scolecida</taxon>
        <taxon>Capitellidae</taxon>
        <taxon>Capitella</taxon>
    </lineage>
</organism>
<dbReference type="STRING" id="283909.R7V702"/>
<dbReference type="AlphaFoldDB" id="R7V702"/>
<dbReference type="HOGENOM" id="CLU_530232_0_0_1"/>
<keyword evidence="8" id="KW-1185">Reference proteome</keyword>
<dbReference type="OrthoDB" id="10030037at2759"/>
<feature type="region of interest" description="Disordered" evidence="5">
    <location>
        <begin position="81"/>
        <end position="160"/>
    </location>
</feature>
<gene>
    <name evidence="6" type="ORF">CAPTEDRAFT_18338</name>
</gene>
<dbReference type="Pfam" id="PF06818">
    <property type="entry name" value="Fez1"/>
    <property type="match status" value="1"/>
</dbReference>
<dbReference type="InterPro" id="IPR045329">
    <property type="entry name" value="LZTS"/>
</dbReference>
<reference evidence="8" key="1">
    <citation type="submission" date="2012-12" db="EMBL/GenBank/DDBJ databases">
        <authorList>
            <person name="Hellsten U."/>
            <person name="Grimwood J."/>
            <person name="Chapman J.A."/>
            <person name="Shapiro H."/>
            <person name="Aerts A."/>
            <person name="Otillar R.P."/>
            <person name="Terry A.Y."/>
            <person name="Boore J.L."/>
            <person name="Simakov O."/>
            <person name="Marletaz F."/>
            <person name="Cho S.-J."/>
            <person name="Edsinger-Gonzales E."/>
            <person name="Havlak P."/>
            <person name="Kuo D.-H."/>
            <person name="Larsson T."/>
            <person name="Lv J."/>
            <person name="Arendt D."/>
            <person name="Savage R."/>
            <person name="Osoegawa K."/>
            <person name="de Jong P."/>
            <person name="Lindberg D.R."/>
            <person name="Seaver E.C."/>
            <person name="Weisblat D.A."/>
            <person name="Putnam N.H."/>
            <person name="Grigoriev I.V."/>
            <person name="Rokhsar D.S."/>
        </authorList>
    </citation>
    <scope>NUCLEOTIDE SEQUENCE</scope>
    <source>
        <strain evidence="8">I ESC-2004</strain>
    </source>
</reference>
<evidence type="ECO:0000256" key="2">
    <source>
        <dbReference type="ARBA" id="ARBA00022490"/>
    </source>
</evidence>
<dbReference type="EnsemblMetazoa" id="CapteT18338">
    <property type="protein sequence ID" value="CapteP18338"/>
    <property type="gene ID" value="CapteG18338"/>
</dbReference>
<sequence length="514" mass="57420">MALDTLSTTLGRRGVVAMGGPCSRKPIVDSLGAGDCHTWSGSTKHSTELTYRAVMVHVIPNAHRSLIKPVAFKPVLPPHCSTPKRLPPPTPHQMMMSSAASAASSHRSSSSSYSVHSSPGSSSCSAPPPSQPGPPPPHAASSPQLYSSARMPSLDDGYASQQDFMHDRPLAVTYVSDFHSHMEGAGSAAGSSKDMHAAASVVDSYVTTPSPSDSGVGEVEALIRVKEEELAKLRDTMERNEAAILQVHAERQQNWLMEMREVADEWERRLRAQQQKAFRSEQSLIMQLFRLQQERKQLKTNAEELRESRDALTREIAAVKRECDVLRSKADEASWELQQKAGEISLLKAQLKEAKEEASSRSSCLLELKNQLREGAQDKDARLAEICRLKAESERTQSELDAAKEIVQQTQRQLEVIRQNTAAPMDVLQLREELSAALSELASVKSENVKQKEQWLEEKNKVIRYQKHLQLNYTQMHRKNKMLESEIQQLTLELENRDIQLSDIQNDERQESMC</sequence>
<keyword evidence="3 4" id="KW-0175">Coiled coil</keyword>
<evidence type="ECO:0000256" key="4">
    <source>
        <dbReference type="SAM" id="Coils"/>
    </source>
</evidence>
<dbReference type="PANTHER" id="PTHR19354:SF2">
    <property type="entry name" value="LEUCINE-RICH REPEAT-CONTAINING PROTEIN DDB_G0290503"/>
    <property type="match status" value="1"/>
</dbReference>
<protein>
    <submittedName>
        <fullName evidence="6 7">Uncharacterized protein</fullName>
    </submittedName>
</protein>
<dbReference type="GO" id="GO:0005737">
    <property type="term" value="C:cytoplasm"/>
    <property type="evidence" value="ECO:0007669"/>
    <property type="project" value="UniProtKB-SubCell"/>
</dbReference>
<evidence type="ECO:0000256" key="5">
    <source>
        <dbReference type="SAM" id="MobiDB-lite"/>
    </source>
</evidence>
<evidence type="ECO:0000256" key="3">
    <source>
        <dbReference type="ARBA" id="ARBA00023054"/>
    </source>
</evidence>
<dbReference type="OMA" id="VQMDRMR"/>
<keyword evidence="2" id="KW-0963">Cytoplasm</keyword>
<evidence type="ECO:0000313" key="7">
    <source>
        <dbReference type="EnsemblMetazoa" id="CapteP18338"/>
    </source>
</evidence>
<dbReference type="Proteomes" id="UP000014760">
    <property type="component" value="Unassembled WGS sequence"/>
</dbReference>
<proteinExistence type="predicted"/>
<feature type="coiled-coil region" evidence="4">
    <location>
        <begin position="393"/>
        <end position="447"/>
    </location>
</feature>
<feature type="coiled-coil region" evidence="4">
    <location>
        <begin position="473"/>
        <end position="507"/>
    </location>
</feature>
<comment type="subcellular location">
    <subcellularLocation>
        <location evidence="1">Cytoplasm</location>
    </subcellularLocation>
</comment>
<accession>R7V702</accession>
<reference evidence="7" key="3">
    <citation type="submission" date="2015-06" db="UniProtKB">
        <authorList>
            <consortium name="EnsemblMetazoa"/>
        </authorList>
    </citation>
    <scope>IDENTIFICATION</scope>
</reference>
<feature type="coiled-coil region" evidence="4">
    <location>
        <begin position="216"/>
        <end position="357"/>
    </location>
</feature>
<name>R7V702_CAPTE</name>
<feature type="compositionally biased region" description="Low complexity" evidence="5">
    <location>
        <begin position="97"/>
        <end position="125"/>
    </location>
</feature>
<dbReference type="PANTHER" id="PTHR19354">
    <property type="entry name" value="ZIPPER PUTATIVE TUMOR SUPPRESSOR 2 HOMOLOG-LIKE PROTEIN-RELATED"/>
    <property type="match status" value="1"/>
</dbReference>
<reference evidence="6 8" key="2">
    <citation type="journal article" date="2013" name="Nature">
        <title>Insights into bilaterian evolution from three spiralian genomes.</title>
        <authorList>
            <person name="Simakov O."/>
            <person name="Marletaz F."/>
            <person name="Cho S.J."/>
            <person name="Edsinger-Gonzales E."/>
            <person name="Havlak P."/>
            <person name="Hellsten U."/>
            <person name="Kuo D.H."/>
            <person name="Larsson T."/>
            <person name="Lv J."/>
            <person name="Arendt D."/>
            <person name="Savage R."/>
            <person name="Osoegawa K."/>
            <person name="de Jong P."/>
            <person name="Grimwood J."/>
            <person name="Chapman J.A."/>
            <person name="Shapiro H."/>
            <person name="Aerts A."/>
            <person name="Otillar R.P."/>
            <person name="Terry A.Y."/>
            <person name="Boore J.L."/>
            <person name="Grigoriev I.V."/>
            <person name="Lindberg D.R."/>
            <person name="Seaver E.C."/>
            <person name="Weisblat D.A."/>
            <person name="Putnam N.H."/>
            <person name="Rokhsar D.S."/>
        </authorList>
    </citation>
    <scope>NUCLEOTIDE SEQUENCE</scope>
    <source>
        <strain evidence="6 8">I ESC-2004</strain>
    </source>
</reference>
<evidence type="ECO:0000313" key="6">
    <source>
        <dbReference type="EMBL" id="ELU14212.1"/>
    </source>
</evidence>
<feature type="compositionally biased region" description="Pro residues" evidence="5">
    <location>
        <begin position="126"/>
        <end position="138"/>
    </location>
</feature>
<evidence type="ECO:0000256" key="1">
    <source>
        <dbReference type="ARBA" id="ARBA00004496"/>
    </source>
</evidence>
<dbReference type="EMBL" id="KB294684">
    <property type="protein sequence ID" value="ELU14212.1"/>
    <property type="molecule type" value="Genomic_DNA"/>
</dbReference>